<dbReference type="GO" id="GO:0051287">
    <property type="term" value="F:NAD binding"/>
    <property type="evidence" value="ECO:0007669"/>
    <property type="project" value="InterPro"/>
</dbReference>
<dbReference type="NCBIfam" id="NF006263">
    <property type="entry name" value="PRK08410.1"/>
    <property type="match status" value="1"/>
</dbReference>
<dbReference type="AlphaFoldDB" id="A0AAI9F2C7"/>
<dbReference type="Proteomes" id="UP000003288">
    <property type="component" value="Unassembled WGS sequence"/>
</dbReference>
<dbReference type="Pfam" id="PF00389">
    <property type="entry name" value="2-Hacid_dh"/>
    <property type="match status" value="1"/>
</dbReference>
<evidence type="ECO:0000256" key="2">
    <source>
        <dbReference type="ARBA" id="ARBA00023002"/>
    </source>
</evidence>
<feature type="domain" description="D-isomer specific 2-hydroxyacid dehydrogenase NAD-binding" evidence="6">
    <location>
        <begin position="105"/>
        <end position="281"/>
    </location>
</feature>
<keyword evidence="2 4" id="KW-0560">Oxidoreductase</keyword>
<evidence type="ECO:0000259" key="5">
    <source>
        <dbReference type="Pfam" id="PF00389"/>
    </source>
</evidence>
<dbReference type="PANTHER" id="PTHR43761:SF1">
    <property type="entry name" value="D-ISOMER SPECIFIC 2-HYDROXYACID DEHYDROGENASE CATALYTIC DOMAIN-CONTAINING PROTEIN-RELATED"/>
    <property type="match status" value="1"/>
</dbReference>
<dbReference type="SUPFAM" id="SSF51735">
    <property type="entry name" value="NAD(P)-binding Rossmann-fold domains"/>
    <property type="match status" value="1"/>
</dbReference>
<dbReference type="InterPro" id="IPR036291">
    <property type="entry name" value="NAD(P)-bd_dom_sf"/>
</dbReference>
<dbReference type="SUPFAM" id="SSF52283">
    <property type="entry name" value="Formate/glycerate dehydrogenase catalytic domain-like"/>
    <property type="match status" value="1"/>
</dbReference>
<comment type="similarity">
    <text evidence="1 4">Belongs to the D-isomer specific 2-hydroxyacid dehydrogenase family.</text>
</comment>
<dbReference type="InterPro" id="IPR006139">
    <property type="entry name" value="D-isomer_2_OHA_DH_cat_dom"/>
</dbReference>
<protein>
    <submittedName>
        <fullName evidence="7">2-hydroxyacid dehydrogenase</fullName>
        <ecNumber evidence="7">1.1.1.272</ecNumber>
    </submittedName>
</protein>
<accession>A0AAI9F2C7</accession>
<evidence type="ECO:0000313" key="7">
    <source>
        <dbReference type="EMBL" id="EDM23673.1"/>
    </source>
</evidence>
<comment type="caution">
    <text evidence="7">The sequence shown here is derived from an EMBL/GenBank/DDBJ whole genome shotgun (WGS) entry which is preliminary data.</text>
</comment>
<reference evidence="7 8" key="1">
    <citation type="journal article" date="2011" name="Stand. Genomic Sci.">
        <title>Draft genome sequence of Caminibacter mediatlanticus strain TB-2, an epsilonproteobacterium isolated from a deep-sea hydrothermal vent.</title>
        <authorList>
            <person name="Giovannelli D."/>
            <person name="Ferriera S."/>
            <person name="Johnson J."/>
            <person name="Kravitz S."/>
            <person name="Perez-Rodriguez I."/>
            <person name="Ricci J."/>
            <person name="O'Brien C."/>
            <person name="Voordeckers J.W."/>
            <person name="Bini E."/>
            <person name="Vetriani C."/>
        </authorList>
    </citation>
    <scope>NUCLEOTIDE SEQUENCE [LARGE SCALE GENOMIC DNA]</scope>
    <source>
        <strain evidence="7 8">TB-2</strain>
    </source>
</reference>
<dbReference type="InterPro" id="IPR006140">
    <property type="entry name" value="D-isomer_DH_NAD-bd"/>
</dbReference>
<evidence type="ECO:0000259" key="6">
    <source>
        <dbReference type="Pfam" id="PF02826"/>
    </source>
</evidence>
<keyword evidence="3" id="KW-0520">NAD</keyword>
<dbReference type="EC" id="1.1.1.272" evidence="7"/>
<dbReference type="EMBL" id="ABCJ01000004">
    <property type="protein sequence ID" value="EDM23673.1"/>
    <property type="molecule type" value="Genomic_DNA"/>
</dbReference>
<dbReference type="InterPro" id="IPR050418">
    <property type="entry name" value="D-iso_2-hydroxyacid_DH_PdxB"/>
</dbReference>
<name>A0AAI9F2C7_9BACT</name>
<dbReference type="Gene3D" id="3.40.50.720">
    <property type="entry name" value="NAD(P)-binding Rossmann-like Domain"/>
    <property type="match status" value="2"/>
</dbReference>
<dbReference type="Pfam" id="PF02826">
    <property type="entry name" value="2-Hacid_dh_C"/>
    <property type="match status" value="1"/>
</dbReference>
<gene>
    <name evidence="7" type="ORF">CMTB2_05292</name>
</gene>
<evidence type="ECO:0000256" key="3">
    <source>
        <dbReference type="ARBA" id="ARBA00023027"/>
    </source>
</evidence>
<dbReference type="GO" id="GO:0050578">
    <property type="term" value="F:(2R)-2-hydroxyacid dehydrogenase (NADP+) activity"/>
    <property type="evidence" value="ECO:0007669"/>
    <property type="project" value="UniProtKB-EC"/>
</dbReference>
<sequence>MKIVFLDALTLGNVDFEKFKNLGEVEVYQITNKDELIDRVKNADIIVTNKVVIDKNVIDNAKNLKFIQIAATGMNNVDLEYANKKGIIVKNVAGYSTNAVVQHTFALVLSLLNKICYFDKYAREKYPYSPIFTHIQNWFEIKGKRWGIIGLGSIGREVAKVASSFGAEVIYYSTSGKNNSNEYKRVDLDELLKTSKIITIHAPLNENTKNLLNYEKLNLIEDFSILVNVGRGGIINEKDLANILEKKDIFIGLDVFENEPINKDNPLLKFNEKTLLTPHVAWTSIEARNKLMQGIYRNIEEFIKSSN</sequence>
<proteinExistence type="inferred from homology"/>
<dbReference type="RefSeq" id="WP_007474598.1">
    <property type="nucleotide sequence ID" value="NZ_ABCJ01000004.1"/>
</dbReference>
<organism evidence="7 8">
    <name type="scientific">Caminibacter mediatlanticus TB-2</name>
    <dbReference type="NCBI Taxonomy" id="391592"/>
    <lineage>
        <taxon>Bacteria</taxon>
        <taxon>Pseudomonadati</taxon>
        <taxon>Campylobacterota</taxon>
        <taxon>Epsilonproteobacteria</taxon>
        <taxon>Nautiliales</taxon>
        <taxon>Nautiliaceae</taxon>
        <taxon>Caminibacter</taxon>
    </lineage>
</organism>
<evidence type="ECO:0000256" key="4">
    <source>
        <dbReference type="RuleBase" id="RU003719"/>
    </source>
</evidence>
<evidence type="ECO:0000313" key="8">
    <source>
        <dbReference type="Proteomes" id="UP000003288"/>
    </source>
</evidence>
<evidence type="ECO:0000256" key="1">
    <source>
        <dbReference type="ARBA" id="ARBA00005854"/>
    </source>
</evidence>
<feature type="domain" description="D-isomer specific 2-hydroxyacid dehydrogenase catalytic" evidence="5">
    <location>
        <begin position="12"/>
        <end position="305"/>
    </location>
</feature>
<dbReference type="PANTHER" id="PTHR43761">
    <property type="entry name" value="D-ISOMER SPECIFIC 2-HYDROXYACID DEHYDROGENASE FAMILY PROTEIN (AFU_ORTHOLOGUE AFUA_1G13630)"/>
    <property type="match status" value="1"/>
</dbReference>